<keyword evidence="7" id="KW-0808">Transferase</keyword>
<dbReference type="SUPFAM" id="SSF55594">
    <property type="entry name" value="HPr-like"/>
    <property type="match status" value="1"/>
</dbReference>
<keyword evidence="4" id="KW-0963">Cytoplasm</keyword>
<evidence type="ECO:0000256" key="1">
    <source>
        <dbReference type="ARBA" id="ARBA00003681"/>
    </source>
</evidence>
<evidence type="ECO:0000256" key="4">
    <source>
        <dbReference type="ARBA" id="ARBA00022490"/>
    </source>
</evidence>
<dbReference type="STRING" id="373903.Hore_14490"/>
<dbReference type="Gene3D" id="3.30.1340.10">
    <property type="entry name" value="HPr-like"/>
    <property type="match status" value="1"/>
</dbReference>
<sequence length="88" mass="9930">MITEHIKVKNEEGLHARPASKFVKKANSYRSNIEIIFKDLRADGKSIMGVMSLGIRRGDKITLKIDGPDEEKARQELIDFFQAGLVKS</sequence>
<dbReference type="GO" id="GO:0009401">
    <property type="term" value="P:phosphoenolpyruvate-dependent sugar phosphotransferase system"/>
    <property type="evidence" value="ECO:0007669"/>
    <property type="project" value="UniProtKB-KW"/>
</dbReference>
<dbReference type="HOGENOM" id="CLU_136230_2_2_9"/>
<dbReference type="PANTHER" id="PTHR33705:SF2">
    <property type="entry name" value="PHOSPHOCARRIER PROTEIN NPR"/>
    <property type="match status" value="1"/>
</dbReference>
<accession>B8CY29</accession>
<dbReference type="Pfam" id="PF00381">
    <property type="entry name" value="PTS-HPr"/>
    <property type="match status" value="1"/>
</dbReference>
<feature type="domain" description="HPr" evidence="6">
    <location>
        <begin position="1"/>
        <end position="88"/>
    </location>
</feature>
<evidence type="ECO:0000313" key="8">
    <source>
        <dbReference type="Proteomes" id="UP000000719"/>
    </source>
</evidence>
<dbReference type="AlphaFoldDB" id="B8CY29"/>
<comment type="function">
    <text evidence="1">General (non sugar-specific) component of the phosphoenolpyruvate-dependent sugar phosphotransferase system (sugar PTS). This major carbohydrate active-transport system catalyzes the phosphorylation of incoming sugar substrates concomitantly with their translocation across the cell membrane. The phosphoryl group from phosphoenolpyruvate (PEP) is transferred to the phosphoryl carrier protein HPr by enzyme I. Phospho-HPr then transfers it to the PTS EIIA domain.</text>
</comment>
<evidence type="ECO:0000313" key="7">
    <source>
        <dbReference type="EMBL" id="ACL70198.1"/>
    </source>
</evidence>
<comment type="subcellular location">
    <subcellularLocation>
        <location evidence="2">Cytoplasm</location>
    </subcellularLocation>
</comment>
<dbReference type="GO" id="GO:0005737">
    <property type="term" value="C:cytoplasm"/>
    <property type="evidence" value="ECO:0007669"/>
    <property type="project" value="UniProtKB-SubCell"/>
</dbReference>
<evidence type="ECO:0000256" key="5">
    <source>
        <dbReference type="ARBA" id="ARBA00022683"/>
    </source>
</evidence>
<dbReference type="RefSeq" id="WP_012636381.1">
    <property type="nucleotide sequence ID" value="NC_011899.1"/>
</dbReference>
<reference evidence="7 8" key="1">
    <citation type="journal article" date="2009" name="PLoS ONE">
        <title>Genome analysis of the anaerobic thermohalophilic bacterium Halothermothrix orenii.</title>
        <authorList>
            <person name="Mavromatis K."/>
            <person name="Ivanova N."/>
            <person name="Anderson I."/>
            <person name="Lykidis A."/>
            <person name="Hooper S.D."/>
            <person name="Sun H."/>
            <person name="Kunin V."/>
            <person name="Lapidus A."/>
            <person name="Hugenholtz P."/>
            <person name="Patel B."/>
            <person name="Kyrpides N.C."/>
        </authorList>
    </citation>
    <scope>NUCLEOTIDE SEQUENCE [LARGE SCALE GENOMIC DNA]</scope>
    <source>
        <strain evidence="8">H 168 / OCM 544 / DSM 9562</strain>
    </source>
</reference>
<dbReference type="eggNOG" id="COG1925">
    <property type="taxonomic scope" value="Bacteria"/>
</dbReference>
<proteinExistence type="predicted"/>
<dbReference type="InterPro" id="IPR000032">
    <property type="entry name" value="HPr-like"/>
</dbReference>
<dbReference type="KEGG" id="hor:Hore_14490"/>
<organism evidence="7 8">
    <name type="scientific">Halothermothrix orenii (strain H 168 / OCM 544 / DSM 9562)</name>
    <dbReference type="NCBI Taxonomy" id="373903"/>
    <lineage>
        <taxon>Bacteria</taxon>
        <taxon>Bacillati</taxon>
        <taxon>Bacillota</taxon>
        <taxon>Clostridia</taxon>
        <taxon>Halanaerobiales</taxon>
        <taxon>Halothermotrichaceae</taxon>
        <taxon>Halothermothrix</taxon>
    </lineage>
</organism>
<dbReference type="PRINTS" id="PR00107">
    <property type="entry name" value="PHOSPHOCPHPR"/>
</dbReference>
<protein>
    <recommendedName>
        <fullName evidence="3">Phosphocarrier protein HPr</fullName>
    </recommendedName>
</protein>
<dbReference type="PROSITE" id="PS00369">
    <property type="entry name" value="PTS_HPR_HIS"/>
    <property type="match status" value="1"/>
</dbReference>
<dbReference type="OrthoDB" id="9809047at2"/>
<dbReference type="Proteomes" id="UP000000719">
    <property type="component" value="Chromosome"/>
</dbReference>
<dbReference type="PANTHER" id="PTHR33705">
    <property type="entry name" value="PHOSPHOCARRIER PROTEIN HPR"/>
    <property type="match status" value="1"/>
</dbReference>
<name>B8CY29_HALOH</name>
<dbReference type="GO" id="GO:0016740">
    <property type="term" value="F:transferase activity"/>
    <property type="evidence" value="ECO:0007669"/>
    <property type="project" value="UniProtKB-KW"/>
</dbReference>
<dbReference type="CDD" id="cd00367">
    <property type="entry name" value="PTS-HPr_like"/>
    <property type="match status" value="1"/>
</dbReference>
<dbReference type="InterPro" id="IPR035895">
    <property type="entry name" value="HPr-like_sf"/>
</dbReference>
<gene>
    <name evidence="7" type="ordered locus">Hore_14490</name>
</gene>
<dbReference type="EMBL" id="CP001098">
    <property type="protein sequence ID" value="ACL70198.1"/>
    <property type="molecule type" value="Genomic_DNA"/>
</dbReference>
<evidence type="ECO:0000259" key="6">
    <source>
        <dbReference type="PROSITE" id="PS51350"/>
    </source>
</evidence>
<dbReference type="PROSITE" id="PS51350">
    <property type="entry name" value="PTS_HPR_DOM"/>
    <property type="match status" value="1"/>
</dbReference>
<evidence type="ECO:0000256" key="2">
    <source>
        <dbReference type="ARBA" id="ARBA00004496"/>
    </source>
</evidence>
<dbReference type="NCBIfam" id="TIGR01003">
    <property type="entry name" value="PTS_HPr_family"/>
    <property type="match status" value="1"/>
</dbReference>
<evidence type="ECO:0000256" key="3">
    <source>
        <dbReference type="ARBA" id="ARBA00020422"/>
    </source>
</evidence>
<dbReference type="InterPro" id="IPR050399">
    <property type="entry name" value="HPr"/>
</dbReference>
<keyword evidence="8" id="KW-1185">Reference proteome</keyword>
<dbReference type="InterPro" id="IPR001020">
    <property type="entry name" value="PTS_HPr_His_P_site"/>
</dbReference>
<keyword evidence="5" id="KW-0598">Phosphotransferase system</keyword>